<evidence type="ECO:0000313" key="5">
    <source>
        <dbReference type="EMBL" id="NMD88662.1"/>
    </source>
</evidence>
<dbReference type="InterPro" id="IPR001650">
    <property type="entry name" value="Helicase_C-like"/>
</dbReference>
<dbReference type="InterPro" id="IPR014001">
    <property type="entry name" value="Helicase_ATP-bd"/>
</dbReference>
<evidence type="ECO:0000313" key="6">
    <source>
        <dbReference type="Proteomes" id="UP000576225"/>
    </source>
</evidence>
<comment type="caution">
    <text evidence="5">The sequence shown here is derived from an EMBL/GenBank/DDBJ whole genome shotgun (WGS) entry which is preliminary data.</text>
</comment>
<reference evidence="5 6" key="1">
    <citation type="submission" date="2020-04" db="EMBL/GenBank/DDBJ databases">
        <authorList>
            <person name="Hitch T.C.A."/>
            <person name="Wylensek D."/>
            <person name="Clavel T."/>
        </authorList>
    </citation>
    <scope>NUCLEOTIDE SEQUENCE [LARGE SCALE GENOMIC DNA]</scope>
    <source>
        <strain evidence="5 6">COR2-253-APC-1A</strain>
    </source>
</reference>
<organism evidence="5 6">
    <name type="scientific">Victivallis vadensis</name>
    <dbReference type="NCBI Taxonomy" id="172901"/>
    <lineage>
        <taxon>Bacteria</taxon>
        <taxon>Pseudomonadati</taxon>
        <taxon>Lentisphaerota</taxon>
        <taxon>Lentisphaeria</taxon>
        <taxon>Victivallales</taxon>
        <taxon>Victivallaceae</taxon>
        <taxon>Victivallis</taxon>
    </lineage>
</organism>
<evidence type="ECO:0000259" key="4">
    <source>
        <dbReference type="PROSITE" id="PS51194"/>
    </source>
</evidence>
<dbReference type="InterPro" id="IPR027417">
    <property type="entry name" value="P-loop_NTPase"/>
</dbReference>
<dbReference type="EMBL" id="JABAEW010000053">
    <property type="protein sequence ID" value="NMD88662.1"/>
    <property type="molecule type" value="Genomic_DNA"/>
</dbReference>
<dbReference type="GO" id="GO:0016787">
    <property type="term" value="F:hydrolase activity"/>
    <property type="evidence" value="ECO:0007669"/>
    <property type="project" value="UniProtKB-KW"/>
</dbReference>
<evidence type="ECO:0000256" key="1">
    <source>
        <dbReference type="ARBA" id="ARBA00022801"/>
    </source>
</evidence>
<dbReference type="SMART" id="SM00490">
    <property type="entry name" value="HELICc"/>
    <property type="match status" value="1"/>
</dbReference>
<name>A0A848B6K5_9BACT</name>
<evidence type="ECO:0000256" key="2">
    <source>
        <dbReference type="SAM" id="Coils"/>
    </source>
</evidence>
<keyword evidence="2" id="KW-0175">Coiled coil</keyword>
<dbReference type="CDD" id="cd18011">
    <property type="entry name" value="DEXDc_RapA"/>
    <property type="match status" value="1"/>
</dbReference>
<gene>
    <name evidence="5" type="ORF">HF882_18900</name>
</gene>
<dbReference type="SMART" id="SM00487">
    <property type="entry name" value="DEXDc"/>
    <property type="match status" value="1"/>
</dbReference>
<evidence type="ECO:0000259" key="3">
    <source>
        <dbReference type="PROSITE" id="PS51192"/>
    </source>
</evidence>
<dbReference type="CDD" id="cd18793">
    <property type="entry name" value="SF2_C_SNF"/>
    <property type="match status" value="1"/>
</dbReference>
<dbReference type="InterPro" id="IPR057342">
    <property type="entry name" value="DEXDc_RapA"/>
</dbReference>
<dbReference type="InterPro" id="IPR049730">
    <property type="entry name" value="SNF2/RAD54-like_C"/>
</dbReference>
<dbReference type="GO" id="GO:0005524">
    <property type="term" value="F:ATP binding"/>
    <property type="evidence" value="ECO:0007669"/>
    <property type="project" value="InterPro"/>
</dbReference>
<sequence length="1188" mass="135625">MLKLEEITVGAEIAGLLQNELATIVAVNKVGDNAVTIYYKTHSGAVQEQLLFRENEEKLSIAETGLAWSFESPSKDFKLALEALRIRMGFLFDPMMAIHTSNVEPLPHQISAVYEAMLPKQPLRFVLADDPGAGKTIMAGLLIKELLMRADAQRILIVAPGSLTEQWQDEMRDKFTIDFKLFSREQQELSSSGNYFNDENLLIARVDQLARAEDLQQKLQATHWDLIIVDEAHKLSAHRFGNKVDKTQRYELGELLGRITRHFLLMTATPHNGKEDDFRLWLALLDSDRFYGDSRDDIKLDVSDVMRRMVKEELLKFDGTRLFPERRAYTVNYRLSESEASLYGQVTQYVVEEMNRAERLDKQRKGQVGFALTMLQRRLASSPEAIYQSLRRRKERLEKQLREMKIAARSLAIQDQKSLFVDNGFECREPVASYYVEKRVYLPENPDDMEDDLSPEEYEQIVDKVIDRSTAAETVQELEREIQSLKNLEAEAEVVINSGKDCKWEKLSEILQDQPEMHDSSGARRKLIIFTEHRDTLNYLQNKISGLLGSAEAVRVIHGSTNRDTRKQIQEDFCNNPDVLILIATDAAGEGVNLQKANLMINYDLPWNPNRLEQRFGRIHRIGQTETCHLWNMVAHETREGEVFQALFKKLEAERESLGGRVFDILGDAFENISLKELLLKAIREGQTPEAKKWMTEKVSEALDTEHLKEIIRRNSLVEQAMTPEMLYAIKEEMDKAEARKLQPCFVRAFFKAAFESVGGQIRSREKGRFEIIHVPPCIRENDRLVGQGRNAIARKYARICFEKEQKRPSNDVPEAAFIHPGHPLMYSLTDYVLMQKRAMLKPGTVMVDPADDGITPSLLFMIDHGIRENEEDKLVSQRLQFVRIRPDGTAQNAGWAPHLDLTDPTSTALELAAAIRNQSWIHRDLELQAIEYASANMAQEHFAEVSERRRKQVDKIESAVRSRLIYGINYWTNRALQLEEEVRAGKQPRLQPYNARQMAEELSNRLRKREVELERMRNVVSKTPNVLGGILVIPQGLLNKVTGAGPFSADPAARARVEHLAMEAVMETERSFGHAVTDVSAEKCGWDITAQVPQPVPGAALKNARHIEVKGRVKGAQTVTLSRNEICYAVNQKDKFILAIVFVDGEKTEGPYYIRNIFEKEPDWGQDSVNYNISDLLSVAVKPEETL</sequence>
<feature type="coiled-coil region" evidence="2">
    <location>
        <begin position="387"/>
        <end position="414"/>
    </location>
</feature>
<accession>A0A848B6K5</accession>
<feature type="domain" description="Helicase ATP-binding" evidence="3">
    <location>
        <begin position="116"/>
        <end position="288"/>
    </location>
</feature>
<dbReference type="PROSITE" id="PS51194">
    <property type="entry name" value="HELICASE_CTER"/>
    <property type="match status" value="1"/>
</dbReference>
<dbReference type="Pfam" id="PF13020">
    <property type="entry name" value="NOV_C"/>
    <property type="match status" value="1"/>
</dbReference>
<dbReference type="InterPro" id="IPR024975">
    <property type="entry name" value="NOV_C"/>
</dbReference>
<dbReference type="PANTHER" id="PTHR45766:SF6">
    <property type="entry name" value="SWI_SNF-RELATED MATRIX-ASSOCIATED ACTIN-DEPENDENT REGULATOR OF CHROMATIN SUBFAMILY A-LIKE PROTEIN 1"/>
    <property type="match status" value="1"/>
</dbReference>
<keyword evidence="1" id="KW-0378">Hydrolase</keyword>
<feature type="coiled-coil region" evidence="2">
    <location>
        <begin position="468"/>
        <end position="498"/>
    </location>
</feature>
<dbReference type="SUPFAM" id="SSF52540">
    <property type="entry name" value="P-loop containing nucleoside triphosphate hydrolases"/>
    <property type="match status" value="2"/>
</dbReference>
<dbReference type="Pfam" id="PF04851">
    <property type="entry name" value="ResIII"/>
    <property type="match status" value="1"/>
</dbReference>
<dbReference type="Pfam" id="PF00271">
    <property type="entry name" value="Helicase_C"/>
    <property type="match status" value="1"/>
</dbReference>
<dbReference type="Gene3D" id="3.40.50.300">
    <property type="entry name" value="P-loop containing nucleotide triphosphate hydrolases"/>
    <property type="match status" value="2"/>
</dbReference>
<dbReference type="RefSeq" id="WP_168963709.1">
    <property type="nucleotide sequence ID" value="NZ_JABAEW010000053.1"/>
</dbReference>
<feature type="domain" description="Helicase C-terminal" evidence="4">
    <location>
        <begin position="503"/>
        <end position="666"/>
    </location>
</feature>
<dbReference type="GO" id="GO:0003677">
    <property type="term" value="F:DNA binding"/>
    <property type="evidence" value="ECO:0007669"/>
    <property type="project" value="InterPro"/>
</dbReference>
<proteinExistence type="predicted"/>
<dbReference type="PROSITE" id="PS51192">
    <property type="entry name" value="HELICASE_ATP_BIND_1"/>
    <property type="match status" value="1"/>
</dbReference>
<dbReference type="AlphaFoldDB" id="A0A848B6K5"/>
<dbReference type="PANTHER" id="PTHR45766">
    <property type="entry name" value="DNA ANNEALING HELICASE AND ENDONUCLEASE ZRANB3 FAMILY MEMBER"/>
    <property type="match status" value="1"/>
</dbReference>
<protein>
    <submittedName>
        <fullName evidence="5">DUF3883 domain-containing protein</fullName>
    </submittedName>
</protein>
<dbReference type="InterPro" id="IPR006935">
    <property type="entry name" value="Helicase/UvrB_N"/>
</dbReference>
<dbReference type="Proteomes" id="UP000576225">
    <property type="component" value="Unassembled WGS sequence"/>
</dbReference>